<sequence>MNANLNTALALNAFENAQMAKLKTSEKLSTMIKNANETMPSQTNASLLANSEFGDILATKISQNEKQIQNLKAQNGTQIANNSNSASSIDKKALKEQTDAFEAFFIKTILDIAISTQNPLFGKDASDQIYNSMYNDTMSQALSGGFGFSNLLYDFLLQRAK</sequence>
<organism evidence="1 2">
    <name type="scientific">Candidatus Campylobacter infans</name>
    <dbReference type="NCBI Taxonomy" id="2561898"/>
    <lineage>
        <taxon>Bacteria</taxon>
        <taxon>Pseudomonadati</taxon>
        <taxon>Campylobacterota</taxon>
        <taxon>Epsilonproteobacteria</taxon>
        <taxon>Campylobacterales</taxon>
        <taxon>Campylobacteraceae</taxon>
        <taxon>Campylobacter</taxon>
    </lineage>
</organism>
<keyword evidence="2" id="KW-1185">Reference proteome</keyword>
<reference evidence="1 2" key="1">
    <citation type="submission" date="2020-02" db="EMBL/GenBank/DDBJ databases">
        <title>Complete genome sequence of the novel Campylobacter species Candidatus Campylobacter infans.</title>
        <authorList>
            <person name="Duim B."/>
            <person name="Zomer A."/>
            <person name="van der Graaf L."/>
            <person name="Wagenaar J."/>
        </authorList>
    </citation>
    <scope>NUCLEOTIDE SEQUENCE [LARGE SCALE GENOMIC DNA]</scope>
    <source>
        <strain evidence="1 2">19S00001</strain>
    </source>
</reference>
<evidence type="ECO:0000313" key="2">
    <source>
        <dbReference type="Proteomes" id="UP000509414"/>
    </source>
</evidence>
<name>A0A7H9CH08_9BACT</name>
<dbReference type="AlphaFoldDB" id="A0A7H9CH08"/>
<dbReference type="EMBL" id="CP049075">
    <property type="protein sequence ID" value="QLI04951.1"/>
    <property type="molecule type" value="Genomic_DNA"/>
</dbReference>
<proteinExistence type="predicted"/>
<evidence type="ECO:0000313" key="1">
    <source>
        <dbReference type="EMBL" id="QLI04951.1"/>
    </source>
</evidence>
<keyword evidence="1" id="KW-0282">Flagellum</keyword>
<dbReference type="KEGG" id="cinf:CINF_0416"/>
<keyword evidence="1" id="KW-0969">Cilium</keyword>
<keyword evidence="1" id="KW-0966">Cell projection</keyword>
<protein>
    <submittedName>
        <fullName evidence="1">Putative flagellar rod assembly protein FlgJ</fullName>
    </submittedName>
</protein>
<accession>A0A7H9CH08</accession>
<dbReference type="Proteomes" id="UP000509414">
    <property type="component" value="Chromosome"/>
</dbReference>
<gene>
    <name evidence="1" type="ORF">CINF_0416</name>
</gene>